<evidence type="ECO:0000313" key="3">
    <source>
        <dbReference type="EMBL" id="KAK8944185.1"/>
    </source>
</evidence>
<dbReference type="InterPro" id="IPR032880">
    <property type="entry name" value="CSC1/OSCA1-like_N"/>
</dbReference>
<evidence type="ECO:0000256" key="1">
    <source>
        <dbReference type="SAM" id="Phobius"/>
    </source>
</evidence>
<organism evidence="3 4">
    <name type="scientific">Platanthera zijinensis</name>
    <dbReference type="NCBI Taxonomy" id="2320716"/>
    <lineage>
        <taxon>Eukaryota</taxon>
        <taxon>Viridiplantae</taxon>
        <taxon>Streptophyta</taxon>
        <taxon>Embryophyta</taxon>
        <taxon>Tracheophyta</taxon>
        <taxon>Spermatophyta</taxon>
        <taxon>Magnoliopsida</taxon>
        <taxon>Liliopsida</taxon>
        <taxon>Asparagales</taxon>
        <taxon>Orchidaceae</taxon>
        <taxon>Orchidoideae</taxon>
        <taxon>Orchideae</taxon>
        <taxon>Orchidinae</taxon>
        <taxon>Platanthera</taxon>
    </lineage>
</organism>
<dbReference type="EMBL" id="JBBWWQ010000006">
    <property type="protein sequence ID" value="KAK8944185.1"/>
    <property type="molecule type" value="Genomic_DNA"/>
</dbReference>
<evidence type="ECO:0000259" key="2">
    <source>
        <dbReference type="Pfam" id="PF13967"/>
    </source>
</evidence>
<dbReference type="Proteomes" id="UP001418222">
    <property type="component" value="Unassembled WGS sequence"/>
</dbReference>
<evidence type="ECO:0000313" key="4">
    <source>
        <dbReference type="Proteomes" id="UP001418222"/>
    </source>
</evidence>
<gene>
    <name evidence="3" type="ORF">KSP39_PZI008618</name>
</gene>
<feature type="domain" description="CSC1/OSCA1-like N-terminal transmembrane" evidence="2">
    <location>
        <begin position="3"/>
        <end position="82"/>
    </location>
</feature>
<name>A0AAP0G863_9ASPA</name>
<keyword evidence="1" id="KW-1133">Transmembrane helix</keyword>
<keyword evidence="4" id="KW-1185">Reference proteome</keyword>
<dbReference type="Pfam" id="PF13967">
    <property type="entry name" value="RSN1_TM"/>
    <property type="match status" value="1"/>
</dbReference>
<reference evidence="3 4" key="1">
    <citation type="journal article" date="2022" name="Nat. Plants">
        <title>Genomes of leafy and leafless Platanthera orchids illuminate the evolution of mycoheterotrophy.</title>
        <authorList>
            <person name="Li M.H."/>
            <person name="Liu K.W."/>
            <person name="Li Z."/>
            <person name="Lu H.C."/>
            <person name="Ye Q.L."/>
            <person name="Zhang D."/>
            <person name="Wang J.Y."/>
            <person name="Li Y.F."/>
            <person name="Zhong Z.M."/>
            <person name="Liu X."/>
            <person name="Yu X."/>
            <person name="Liu D.K."/>
            <person name="Tu X.D."/>
            <person name="Liu B."/>
            <person name="Hao Y."/>
            <person name="Liao X.Y."/>
            <person name="Jiang Y.T."/>
            <person name="Sun W.H."/>
            <person name="Chen J."/>
            <person name="Chen Y.Q."/>
            <person name="Ai Y."/>
            <person name="Zhai J.W."/>
            <person name="Wu S.S."/>
            <person name="Zhou Z."/>
            <person name="Hsiao Y.Y."/>
            <person name="Wu W.L."/>
            <person name="Chen Y.Y."/>
            <person name="Lin Y.F."/>
            <person name="Hsu J.L."/>
            <person name="Li C.Y."/>
            <person name="Wang Z.W."/>
            <person name="Zhao X."/>
            <person name="Zhong W.Y."/>
            <person name="Ma X.K."/>
            <person name="Ma L."/>
            <person name="Huang J."/>
            <person name="Chen G.Z."/>
            <person name="Huang M.Z."/>
            <person name="Huang L."/>
            <person name="Peng D.H."/>
            <person name="Luo Y.B."/>
            <person name="Zou S.Q."/>
            <person name="Chen S.P."/>
            <person name="Lan S."/>
            <person name="Tsai W.C."/>
            <person name="Van de Peer Y."/>
            <person name="Liu Z.J."/>
        </authorList>
    </citation>
    <scope>NUCLEOTIDE SEQUENCE [LARGE SCALE GENOMIC DNA]</scope>
    <source>
        <strain evidence="3">Lor287</strain>
    </source>
</reference>
<keyword evidence="1" id="KW-0472">Membrane</keyword>
<comment type="caution">
    <text evidence="3">The sequence shown here is derived from an EMBL/GenBank/DDBJ whole genome shotgun (WGS) entry which is preliminary data.</text>
</comment>
<keyword evidence="1" id="KW-0812">Transmembrane</keyword>
<dbReference type="AlphaFoldDB" id="A0AAP0G863"/>
<sequence>MAVSAVINILSVIVFLIAFAVMRVQSINSRVYYPKPYINGSRSPHQGSSNGVLRFVKFNNLSYVVTFLSWVPEALQMSQTETRPRFRHLSLDLHSWV</sequence>
<protein>
    <recommendedName>
        <fullName evidence="2">CSC1/OSCA1-like N-terminal transmembrane domain-containing protein</fullName>
    </recommendedName>
</protein>
<accession>A0AAP0G863</accession>
<feature type="transmembrane region" description="Helical" evidence="1">
    <location>
        <begin position="6"/>
        <end position="24"/>
    </location>
</feature>
<proteinExistence type="predicted"/>